<protein>
    <submittedName>
        <fullName evidence="2">Uncharacterized protein</fullName>
    </submittedName>
</protein>
<evidence type="ECO:0000256" key="1">
    <source>
        <dbReference type="SAM" id="MobiDB-lite"/>
    </source>
</evidence>
<reference evidence="2 3" key="1">
    <citation type="submission" date="2019-04" db="EMBL/GenBank/DDBJ databases">
        <title>An improved genome assembly and genetic linkage map for asparagus bean, Vigna unguiculata ssp. sesquipedialis.</title>
        <authorList>
            <person name="Xia Q."/>
            <person name="Zhang R."/>
            <person name="Dong Y."/>
        </authorList>
    </citation>
    <scope>NUCLEOTIDE SEQUENCE [LARGE SCALE GENOMIC DNA]</scope>
    <source>
        <tissue evidence="2">Leaf</tissue>
    </source>
</reference>
<dbReference type="Proteomes" id="UP000501690">
    <property type="component" value="Linkage Group LG2"/>
</dbReference>
<name>A0A4D6L6N0_VIGUN</name>
<accession>A0A4D6L6N0</accession>
<sequence>MLRGPVSRSRTSLFQVKQWRDLLISPRRDQRGVAQTSVRERSPRRPAQIFERSSILPKRDPALLPDALFEPSPRRRRLA</sequence>
<proteinExistence type="predicted"/>
<dbReference type="EMBL" id="CP039346">
    <property type="protein sequence ID" value="QCD84153.1"/>
    <property type="molecule type" value="Genomic_DNA"/>
</dbReference>
<feature type="region of interest" description="Disordered" evidence="1">
    <location>
        <begin position="29"/>
        <end position="52"/>
    </location>
</feature>
<evidence type="ECO:0000313" key="2">
    <source>
        <dbReference type="EMBL" id="QCD84153.1"/>
    </source>
</evidence>
<gene>
    <name evidence="2" type="ORF">DEO72_LG2g4503</name>
</gene>
<keyword evidence="3" id="KW-1185">Reference proteome</keyword>
<organism evidence="2 3">
    <name type="scientific">Vigna unguiculata</name>
    <name type="common">Cowpea</name>
    <dbReference type="NCBI Taxonomy" id="3917"/>
    <lineage>
        <taxon>Eukaryota</taxon>
        <taxon>Viridiplantae</taxon>
        <taxon>Streptophyta</taxon>
        <taxon>Embryophyta</taxon>
        <taxon>Tracheophyta</taxon>
        <taxon>Spermatophyta</taxon>
        <taxon>Magnoliopsida</taxon>
        <taxon>eudicotyledons</taxon>
        <taxon>Gunneridae</taxon>
        <taxon>Pentapetalae</taxon>
        <taxon>rosids</taxon>
        <taxon>fabids</taxon>
        <taxon>Fabales</taxon>
        <taxon>Fabaceae</taxon>
        <taxon>Papilionoideae</taxon>
        <taxon>50 kb inversion clade</taxon>
        <taxon>NPAAA clade</taxon>
        <taxon>indigoferoid/millettioid clade</taxon>
        <taxon>Phaseoleae</taxon>
        <taxon>Vigna</taxon>
    </lineage>
</organism>
<dbReference type="AlphaFoldDB" id="A0A4D6L6N0"/>
<evidence type="ECO:0000313" key="3">
    <source>
        <dbReference type="Proteomes" id="UP000501690"/>
    </source>
</evidence>